<dbReference type="GeneID" id="96298796"/>
<keyword evidence="6 7" id="KW-0472">Membrane</keyword>
<evidence type="ECO:0000256" key="4">
    <source>
        <dbReference type="ARBA" id="ARBA00022692"/>
    </source>
</evidence>
<reference evidence="11" key="1">
    <citation type="submission" date="2016-10" db="EMBL/GenBank/DDBJ databases">
        <authorList>
            <person name="Varghese N."/>
            <person name="Submissions S."/>
        </authorList>
    </citation>
    <scope>NUCLEOTIDE SEQUENCE [LARGE SCALE GENOMIC DNA]</scope>
    <source>
        <strain evidence="11">CGMCC 4.2126</strain>
    </source>
</reference>
<keyword evidence="2 7" id="KW-0813">Transport</keyword>
<feature type="region of interest" description="Disordered" evidence="8">
    <location>
        <begin position="1"/>
        <end position="26"/>
    </location>
</feature>
<sequence length="311" mass="33808">MSTTAPPLSRAGAAARGRRPDRRKPADNVAGWSFAGPATLVILGFSLIPMAWALALSFTDSDLMSPGRNVGLDNYRALVQDPVFHQALRNTGLLVLLYIPASLAAGLLVAVLLNRKVRGIGFYRTCFLVPYIASATSAGLLMGYIFDRDFGLMNGLFVKLGLPVQGLLSSPSQAMFVLTLIFFWTRFGFSVVIYLAAIQEISKEVLEAAAIDGASRWATFRHIIVPSVRRMTVFLAVWGLIDALQFFDLVMTTTKGGPASSTVTIVYYVWQLAFNFFTAGYGAAVAYVLFVGTLLLIVAGLLFARWKGAMR</sequence>
<dbReference type="Pfam" id="PF00528">
    <property type="entry name" value="BPD_transp_1"/>
    <property type="match status" value="1"/>
</dbReference>
<feature type="transmembrane region" description="Helical" evidence="7">
    <location>
        <begin position="29"/>
        <end position="55"/>
    </location>
</feature>
<comment type="subcellular location">
    <subcellularLocation>
        <location evidence="1 7">Cell membrane</location>
        <topology evidence="1 7">Multi-pass membrane protein</topology>
    </subcellularLocation>
</comment>
<dbReference type="PROSITE" id="PS50928">
    <property type="entry name" value="ABC_TM1"/>
    <property type="match status" value="1"/>
</dbReference>
<feature type="transmembrane region" description="Helical" evidence="7">
    <location>
        <begin position="93"/>
        <end position="113"/>
    </location>
</feature>
<dbReference type="RefSeq" id="WP_093887621.1">
    <property type="nucleotide sequence ID" value="NZ_FOQY01000008.1"/>
</dbReference>
<dbReference type="GO" id="GO:0005886">
    <property type="term" value="C:plasma membrane"/>
    <property type="evidence" value="ECO:0007669"/>
    <property type="project" value="UniProtKB-SubCell"/>
</dbReference>
<dbReference type="AlphaFoldDB" id="A0A1I3R4N6"/>
<dbReference type="InterPro" id="IPR000515">
    <property type="entry name" value="MetI-like"/>
</dbReference>
<protein>
    <submittedName>
        <fullName evidence="10">Carbohydrate ABC transporter membrane protein 1, CUT1 family</fullName>
    </submittedName>
</protein>
<dbReference type="InterPro" id="IPR035906">
    <property type="entry name" value="MetI-like_sf"/>
</dbReference>
<evidence type="ECO:0000256" key="6">
    <source>
        <dbReference type="ARBA" id="ARBA00023136"/>
    </source>
</evidence>
<feature type="domain" description="ABC transmembrane type-1" evidence="9">
    <location>
        <begin position="88"/>
        <end position="302"/>
    </location>
</feature>
<gene>
    <name evidence="10" type="ORF">SAMN05216275_108272</name>
</gene>
<proteinExistence type="inferred from homology"/>
<evidence type="ECO:0000256" key="3">
    <source>
        <dbReference type="ARBA" id="ARBA00022475"/>
    </source>
</evidence>
<accession>A0A1I3R4N6</accession>
<evidence type="ECO:0000256" key="2">
    <source>
        <dbReference type="ARBA" id="ARBA00022448"/>
    </source>
</evidence>
<feature type="compositionally biased region" description="Low complexity" evidence="8">
    <location>
        <begin position="1"/>
        <end position="15"/>
    </location>
</feature>
<dbReference type="InterPro" id="IPR051393">
    <property type="entry name" value="ABC_transporter_permease"/>
</dbReference>
<dbReference type="SUPFAM" id="SSF161098">
    <property type="entry name" value="MetI-like"/>
    <property type="match status" value="1"/>
</dbReference>
<feature type="transmembrane region" description="Helical" evidence="7">
    <location>
        <begin position="231"/>
        <end position="252"/>
    </location>
</feature>
<evidence type="ECO:0000256" key="1">
    <source>
        <dbReference type="ARBA" id="ARBA00004651"/>
    </source>
</evidence>
<evidence type="ECO:0000313" key="11">
    <source>
        <dbReference type="Proteomes" id="UP000199111"/>
    </source>
</evidence>
<comment type="similarity">
    <text evidence="7">Belongs to the binding-protein-dependent transport system permease family.</text>
</comment>
<keyword evidence="5 7" id="KW-1133">Transmembrane helix</keyword>
<keyword evidence="3" id="KW-1003">Cell membrane</keyword>
<organism evidence="10 11">
    <name type="scientific">Streptosporangium canum</name>
    <dbReference type="NCBI Taxonomy" id="324952"/>
    <lineage>
        <taxon>Bacteria</taxon>
        <taxon>Bacillati</taxon>
        <taxon>Actinomycetota</taxon>
        <taxon>Actinomycetes</taxon>
        <taxon>Streptosporangiales</taxon>
        <taxon>Streptosporangiaceae</taxon>
        <taxon>Streptosporangium</taxon>
    </lineage>
</organism>
<evidence type="ECO:0000313" key="10">
    <source>
        <dbReference type="EMBL" id="SFJ41065.1"/>
    </source>
</evidence>
<evidence type="ECO:0000256" key="8">
    <source>
        <dbReference type="SAM" id="MobiDB-lite"/>
    </source>
</evidence>
<feature type="transmembrane region" description="Helical" evidence="7">
    <location>
        <begin position="125"/>
        <end position="146"/>
    </location>
</feature>
<dbReference type="PANTHER" id="PTHR30193:SF37">
    <property type="entry name" value="INNER MEMBRANE ABC TRANSPORTER PERMEASE PROTEIN YCJO"/>
    <property type="match status" value="1"/>
</dbReference>
<dbReference type="Gene3D" id="1.10.3720.10">
    <property type="entry name" value="MetI-like"/>
    <property type="match status" value="1"/>
</dbReference>
<keyword evidence="11" id="KW-1185">Reference proteome</keyword>
<evidence type="ECO:0000256" key="5">
    <source>
        <dbReference type="ARBA" id="ARBA00022989"/>
    </source>
</evidence>
<feature type="transmembrane region" description="Helical" evidence="7">
    <location>
        <begin position="174"/>
        <end position="197"/>
    </location>
</feature>
<keyword evidence="4 7" id="KW-0812">Transmembrane</keyword>
<dbReference type="CDD" id="cd06261">
    <property type="entry name" value="TM_PBP2"/>
    <property type="match status" value="1"/>
</dbReference>
<dbReference type="EMBL" id="FOQY01000008">
    <property type="protein sequence ID" value="SFJ41065.1"/>
    <property type="molecule type" value="Genomic_DNA"/>
</dbReference>
<name>A0A1I3R4N6_9ACTN</name>
<dbReference type="GO" id="GO:0055085">
    <property type="term" value="P:transmembrane transport"/>
    <property type="evidence" value="ECO:0007669"/>
    <property type="project" value="InterPro"/>
</dbReference>
<evidence type="ECO:0000256" key="7">
    <source>
        <dbReference type="RuleBase" id="RU363032"/>
    </source>
</evidence>
<evidence type="ECO:0000259" key="9">
    <source>
        <dbReference type="PROSITE" id="PS50928"/>
    </source>
</evidence>
<feature type="transmembrane region" description="Helical" evidence="7">
    <location>
        <begin position="272"/>
        <end position="304"/>
    </location>
</feature>
<dbReference type="Proteomes" id="UP000199111">
    <property type="component" value="Unassembled WGS sequence"/>
</dbReference>
<dbReference type="PANTHER" id="PTHR30193">
    <property type="entry name" value="ABC TRANSPORTER PERMEASE PROTEIN"/>
    <property type="match status" value="1"/>
</dbReference>